<evidence type="ECO:0000313" key="6">
    <source>
        <dbReference type="Proteomes" id="UP000055019"/>
    </source>
</evidence>
<gene>
    <name evidence="5" type="ORF">AWB74_04495</name>
</gene>
<dbReference type="EMBL" id="FCOM02000021">
    <property type="protein sequence ID" value="SAL73478.1"/>
    <property type="molecule type" value="Genomic_DNA"/>
</dbReference>
<dbReference type="SUPFAM" id="SSF51905">
    <property type="entry name" value="FAD/NAD(P)-binding domain"/>
    <property type="match status" value="1"/>
</dbReference>
<dbReference type="InterPro" id="IPR023753">
    <property type="entry name" value="FAD/NAD-binding_dom"/>
</dbReference>
<evidence type="ECO:0000259" key="4">
    <source>
        <dbReference type="Pfam" id="PF07992"/>
    </source>
</evidence>
<dbReference type="InterPro" id="IPR017224">
    <property type="entry name" value="Opine_Oxase_asu/HCN_bsu"/>
</dbReference>
<evidence type="ECO:0000256" key="1">
    <source>
        <dbReference type="ARBA" id="ARBA00023002"/>
    </source>
</evidence>
<feature type="domain" description="FAD/NAD(P)-binding" evidence="4">
    <location>
        <begin position="5"/>
        <end position="323"/>
    </location>
</feature>
<dbReference type="PANTHER" id="PTHR42949:SF3">
    <property type="entry name" value="ANAEROBIC GLYCEROL-3-PHOSPHATE DEHYDROGENASE SUBUNIT B"/>
    <property type="match status" value="1"/>
</dbReference>
<feature type="region of interest" description="Disordered" evidence="2">
    <location>
        <begin position="449"/>
        <end position="469"/>
    </location>
</feature>
<feature type="domain" description="BFD-like [2Fe-2S]-binding" evidence="3">
    <location>
        <begin position="371"/>
        <end position="422"/>
    </location>
</feature>
<dbReference type="InterPro" id="IPR007419">
    <property type="entry name" value="BFD-like_2Fe2S-bd_dom"/>
</dbReference>
<dbReference type="PANTHER" id="PTHR42949">
    <property type="entry name" value="ANAEROBIC GLYCEROL-3-PHOSPHATE DEHYDROGENASE SUBUNIT B"/>
    <property type="match status" value="1"/>
</dbReference>
<dbReference type="CDD" id="cd19946">
    <property type="entry name" value="GlpA-like_Fer2_BFD-like"/>
    <property type="match status" value="1"/>
</dbReference>
<sequence length="469" mass="49464">MSDPVVIIGAGPAGLACAGQLVQGGRKVVILDDNMQAGGQYFRQLPPGYQVKPDAPLLRDKARFDELARVLAHPDVSYRRSATVWGSLATLSVAYAGASGSGRVTGSALVIAQGAQDQPFPFTGWTLPNVISAGGALNMVKAHGLVPGGRVMVVGNGPLVLVAAATLATAGASVVGVVEAQRSAKLLGALATSAWAAPKLLRTAIDYRRRIARSGAWFRTGWMVAQASGGDAVEKVAIAPIGADGRPRAEEQEWFDVDTVVLGYGIVPSSDLARMMGCRTTFDPGLNGIVPIRSSTLETSVPNVYAIGDGAGIGGVEVALREGRIAANAILGVESDHALARDYRKIDIFRRQLNMAYRRPARLCSATDDTIVCRCEELTLADLRKDANFEGSDLDRLKKSSRVGMGRCQGRNCLPALANILDLAPEAMSTLPRARPPLKPIQLRHLAADADAGPAHEPDEALIHTRETS</sequence>
<dbReference type="Pfam" id="PF07992">
    <property type="entry name" value="Pyr_redox_2"/>
    <property type="match status" value="1"/>
</dbReference>
<dbReference type="InterPro" id="IPR051691">
    <property type="entry name" value="Metab_Enz_Cyan_OpOx_G3PDH"/>
</dbReference>
<dbReference type="OrthoDB" id="9801699at2"/>
<name>A0A158JXE2_9BURK</name>
<dbReference type="Proteomes" id="UP000055019">
    <property type="component" value="Unassembled WGS sequence"/>
</dbReference>
<dbReference type="Pfam" id="PF04324">
    <property type="entry name" value="Fer2_BFD"/>
    <property type="match status" value="1"/>
</dbReference>
<dbReference type="Gene3D" id="3.50.50.60">
    <property type="entry name" value="FAD/NAD(P)-binding domain"/>
    <property type="match status" value="2"/>
</dbReference>
<evidence type="ECO:0000256" key="2">
    <source>
        <dbReference type="SAM" id="MobiDB-lite"/>
    </source>
</evidence>
<dbReference type="GO" id="GO:0016491">
    <property type="term" value="F:oxidoreductase activity"/>
    <property type="evidence" value="ECO:0007669"/>
    <property type="project" value="UniProtKB-KW"/>
</dbReference>
<reference evidence="5" key="1">
    <citation type="submission" date="2016-01" db="EMBL/GenBank/DDBJ databases">
        <authorList>
            <person name="Peeters C."/>
        </authorList>
    </citation>
    <scope>NUCLEOTIDE SEQUENCE [LARGE SCALE GENOMIC DNA]</scope>
    <source>
        <strain evidence="5">LMG 29317</strain>
    </source>
</reference>
<comment type="caution">
    <text evidence="5">The sequence shown here is derived from an EMBL/GenBank/DDBJ whole genome shotgun (WGS) entry which is preliminary data.</text>
</comment>
<protein>
    <submittedName>
        <fullName evidence="5">(2Fe-2S)-binding protein</fullName>
    </submittedName>
</protein>
<dbReference type="PIRSF" id="PIRSF037495">
    <property type="entry name" value="Opine_OX_OoxA/HcnB"/>
    <property type="match status" value="1"/>
</dbReference>
<evidence type="ECO:0000259" key="3">
    <source>
        <dbReference type="Pfam" id="PF04324"/>
    </source>
</evidence>
<feature type="compositionally biased region" description="Basic and acidic residues" evidence="2">
    <location>
        <begin position="454"/>
        <end position="469"/>
    </location>
</feature>
<proteinExistence type="predicted"/>
<keyword evidence="1" id="KW-0560">Oxidoreductase</keyword>
<keyword evidence="6" id="KW-1185">Reference proteome</keyword>
<dbReference type="RefSeq" id="WP_061148928.1">
    <property type="nucleotide sequence ID" value="NZ_FCOM02000021.1"/>
</dbReference>
<dbReference type="Gene3D" id="1.10.10.1100">
    <property type="entry name" value="BFD-like [2Fe-2S]-binding domain"/>
    <property type="match status" value="1"/>
</dbReference>
<organism evidence="5 6">
    <name type="scientific">Caballeronia arvi</name>
    <dbReference type="NCBI Taxonomy" id="1777135"/>
    <lineage>
        <taxon>Bacteria</taxon>
        <taxon>Pseudomonadati</taxon>
        <taxon>Pseudomonadota</taxon>
        <taxon>Betaproteobacteria</taxon>
        <taxon>Burkholderiales</taxon>
        <taxon>Burkholderiaceae</taxon>
        <taxon>Caballeronia</taxon>
    </lineage>
</organism>
<accession>A0A158JXE2</accession>
<dbReference type="PRINTS" id="PR00411">
    <property type="entry name" value="PNDRDTASEI"/>
</dbReference>
<dbReference type="PRINTS" id="PR00368">
    <property type="entry name" value="FADPNR"/>
</dbReference>
<dbReference type="AlphaFoldDB" id="A0A158JXE2"/>
<evidence type="ECO:0000313" key="5">
    <source>
        <dbReference type="EMBL" id="SAL73478.1"/>
    </source>
</evidence>
<dbReference type="InterPro" id="IPR041854">
    <property type="entry name" value="BFD-like_2Fe2S-bd_dom_sf"/>
</dbReference>
<dbReference type="InterPro" id="IPR036188">
    <property type="entry name" value="FAD/NAD-bd_sf"/>
</dbReference>